<feature type="transmembrane region" description="Helical" evidence="8">
    <location>
        <begin position="128"/>
        <end position="157"/>
    </location>
</feature>
<dbReference type="GO" id="GO:0005886">
    <property type="term" value="C:plasma membrane"/>
    <property type="evidence" value="ECO:0007669"/>
    <property type="project" value="UniProtKB-SubCell"/>
</dbReference>
<sequence>MDKTKYWLLAILVAAGLFRAIPMLTPDLVTDDSLYSFRALGWYDYLGGDQASPISWFGEIPWWANLSFHDAPPVGFAVQKIFFTLFGDTVFAARVPFVLSGVVTVFLLYALLALLFDRRTGLLGAAILAVLPLHVWGSVIGYLEGIEVMFIVASAYFFVRYLKTEQLVGLLWCAVFAGLAIMTKYTALFLLPLYVVHLLIFKRNTFKTAHPWFAAAALVVTLFPVIMYNYFMYQTRGHFDAALSSIVGMQPEDFSAIAARTDRNFIEGFLGVARALTNSLSLLTLLGLTLGVVIVLWVLIRRRPHAFESRVLIGEAFIFTFVILAAGGLAENRFLIIIAPWVAALVAVGIAYLFEKNVWLGRFFYQVSFTLVGCVAAISIVAHFTPFAQPYVVPKFLPALSSSAGFNQLDSYLRREILPGSRILERPKSIDAMSKRVSDKALTNKTVFFFDDSINWFASKWYVERYSTFYGIPLASLFTTVQQNGTDVINRLRGDGIETFYFVLGRSDAVVDPEKQGTDYRRLSLDLAAALESQGFFPTEIKNRHGEVAFAIYKFQ</sequence>
<keyword evidence="2" id="KW-1003">Cell membrane</keyword>
<keyword evidence="7 8" id="KW-0472">Membrane</keyword>
<accession>A0A1G1Y5W2</accession>
<dbReference type="EMBL" id="MHIG01000009">
    <property type="protein sequence ID" value="OGY47729.1"/>
    <property type="molecule type" value="Genomic_DNA"/>
</dbReference>
<dbReference type="GO" id="GO:0009103">
    <property type="term" value="P:lipopolysaccharide biosynthetic process"/>
    <property type="evidence" value="ECO:0007669"/>
    <property type="project" value="UniProtKB-ARBA"/>
</dbReference>
<feature type="transmembrane region" description="Helical" evidence="8">
    <location>
        <begin position="280"/>
        <end position="300"/>
    </location>
</feature>
<keyword evidence="4" id="KW-0808">Transferase</keyword>
<feature type="transmembrane region" description="Helical" evidence="8">
    <location>
        <begin position="212"/>
        <end position="231"/>
    </location>
</feature>
<evidence type="ECO:0000256" key="2">
    <source>
        <dbReference type="ARBA" id="ARBA00022475"/>
    </source>
</evidence>
<dbReference type="AlphaFoldDB" id="A0A1G1Y5W2"/>
<dbReference type="InterPro" id="IPR050297">
    <property type="entry name" value="LipidA_mod_glycosyltrf_83"/>
</dbReference>
<keyword evidence="5 8" id="KW-0812">Transmembrane</keyword>
<proteinExistence type="predicted"/>
<keyword evidence="6 8" id="KW-1133">Transmembrane helix</keyword>
<feature type="transmembrane region" description="Helical" evidence="8">
    <location>
        <begin position="169"/>
        <end position="200"/>
    </location>
</feature>
<dbReference type="InterPro" id="IPR038731">
    <property type="entry name" value="RgtA/B/C-like"/>
</dbReference>
<dbReference type="GO" id="GO:0016763">
    <property type="term" value="F:pentosyltransferase activity"/>
    <property type="evidence" value="ECO:0007669"/>
    <property type="project" value="TreeGrafter"/>
</dbReference>
<feature type="transmembrane region" description="Helical" evidence="8">
    <location>
        <begin position="335"/>
        <end position="354"/>
    </location>
</feature>
<evidence type="ECO:0000256" key="6">
    <source>
        <dbReference type="ARBA" id="ARBA00022989"/>
    </source>
</evidence>
<keyword evidence="3" id="KW-0328">Glycosyltransferase</keyword>
<reference evidence="10 11" key="1">
    <citation type="journal article" date="2016" name="Nat. Commun.">
        <title>Thousands of microbial genomes shed light on interconnected biogeochemical processes in an aquifer system.</title>
        <authorList>
            <person name="Anantharaman K."/>
            <person name="Brown C.T."/>
            <person name="Hug L.A."/>
            <person name="Sharon I."/>
            <person name="Castelle C.J."/>
            <person name="Probst A.J."/>
            <person name="Thomas B.C."/>
            <person name="Singh A."/>
            <person name="Wilkins M.J."/>
            <person name="Karaoz U."/>
            <person name="Brodie E.L."/>
            <person name="Williams K.H."/>
            <person name="Hubbard S.S."/>
            <person name="Banfield J.F."/>
        </authorList>
    </citation>
    <scope>NUCLEOTIDE SEQUENCE [LARGE SCALE GENOMIC DNA]</scope>
</reference>
<evidence type="ECO:0000256" key="1">
    <source>
        <dbReference type="ARBA" id="ARBA00004651"/>
    </source>
</evidence>
<organism evidence="10 11">
    <name type="scientific">Candidatus Buchananbacteria bacterium RIFCSPHIGHO2_01_FULL_47_11b</name>
    <dbReference type="NCBI Taxonomy" id="1797537"/>
    <lineage>
        <taxon>Bacteria</taxon>
        <taxon>Candidatus Buchananiibacteriota</taxon>
    </lineage>
</organism>
<feature type="transmembrane region" description="Helical" evidence="8">
    <location>
        <begin position="363"/>
        <end position="384"/>
    </location>
</feature>
<evidence type="ECO:0000259" key="9">
    <source>
        <dbReference type="Pfam" id="PF13231"/>
    </source>
</evidence>
<feature type="transmembrane region" description="Helical" evidence="8">
    <location>
        <begin position="95"/>
        <end position="116"/>
    </location>
</feature>
<dbReference type="Pfam" id="PF13231">
    <property type="entry name" value="PMT_2"/>
    <property type="match status" value="1"/>
</dbReference>
<evidence type="ECO:0000256" key="8">
    <source>
        <dbReference type="SAM" id="Phobius"/>
    </source>
</evidence>
<comment type="subcellular location">
    <subcellularLocation>
        <location evidence="1">Cell membrane</location>
        <topology evidence="1">Multi-pass membrane protein</topology>
    </subcellularLocation>
</comment>
<feature type="transmembrane region" description="Helical" evidence="8">
    <location>
        <begin position="312"/>
        <end position="329"/>
    </location>
</feature>
<evidence type="ECO:0000256" key="5">
    <source>
        <dbReference type="ARBA" id="ARBA00022692"/>
    </source>
</evidence>
<dbReference type="Proteomes" id="UP000178385">
    <property type="component" value="Unassembled WGS sequence"/>
</dbReference>
<gene>
    <name evidence="10" type="ORF">A2840_01050</name>
</gene>
<name>A0A1G1Y5W2_9BACT</name>
<feature type="domain" description="Glycosyltransferase RgtA/B/C/D-like" evidence="9">
    <location>
        <begin position="70"/>
        <end position="228"/>
    </location>
</feature>
<comment type="caution">
    <text evidence="10">The sequence shown here is derived from an EMBL/GenBank/DDBJ whole genome shotgun (WGS) entry which is preliminary data.</text>
</comment>
<dbReference type="PANTHER" id="PTHR33908:SF11">
    <property type="entry name" value="MEMBRANE PROTEIN"/>
    <property type="match status" value="1"/>
</dbReference>
<evidence type="ECO:0000256" key="4">
    <source>
        <dbReference type="ARBA" id="ARBA00022679"/>
    </source>
</evidence>
<evidence type="ECO:0000313" key="11">
    <source>
        <dbReference type="Proteomes" id="UP000178385"/>
    </source>
</evidence>
<evidence type="ECO:0000256" key="7">
    <source>
        <dbReference type="ARBA" id="ARBA00023136"/>
    </source>
</evidence>
<evidence type="ECO:0000256" key="3">
    <source>
        <dbReference type="ARBA" id="ARBA00022676"/>
    </source>
</evidence>
<dbReference type="PANTHER" id="PTHR33908">
    <property type="entry name" value="MANNOSYLTRANSFERASE YKCB-RELATED"/>
    <property type="match status" value="1"/>
</dbReference>
<protein>
    <recommendedName>
        <fullName evidence="9">Glycosyltransferase RgtA/B/C/D-like domain-containing protein</fullName>
    </recommendedName>
</protein>
<evidence type="ECO:0000313" key="10">
    <source>
        <dbReference type="EMBL" id="OGY47729.1"/>
    </source>
</evidence>